<feature type="compositionally biased region" description="Basic and acidic residues" evidence="8">
    <location>
        <begin position="445"/>
        <end position="468"/>
    </location>
</feature>
<reference evidence="11 12" key="1">
    <citation type="journal article" date="2020" name="Microbiol. Resour. Announc.">
        <title>Draft Genome Sequence of a Cladosporium Species Isolated from the Mesophotic Ascidian Didemnum maculosum.</title>
        <authorList>
            <person name="Gioti A."/>
            <person name="Siaperas R."/>
            <person name="Nikolaivits E."/>
            <person name="Le Goff G."/>
            <person name="Ouazzani J."/>
            <person name="Kotoulas G."/>
            <person name="Topakas E."/>
        </authorList>
    </citation>
    <scope>NUCLEOTIDE SEQUENCE [LARGE SCALE GENOMIC DNA]</scope>
    <source>
        <strain evidence="11 12">TM138-S3</strain>
    </source>
</reference>
<comment type="similarity">
    <text evidence="2">Belongs to the cation diffusion facilitator (CDF) transporter (TC 2.A.4) family. SLC30A subfamily.</text>
</comment>
<evidence type="ECO:0000256" key="3">
    <source>
        <dbReference type="ARBA" id="ARBA00022448"/>
    </source>
</evidence>
<comment type="caution">
    <text evidence="11">The sequence shown here is derived from an EMBL/GenBank/DDBJ whole genome shotgun (WGS) entry which is preliminary data.</text>
</comment>
<name>A0AB34KRC5_9PEZI</name>
<dbReference type="InterPro" id="IPR036837">
    <property type="entry name" value="Cation_efflux_CTD_sf"/>
</dbReference>
<accession>A0AB34KRC5</accession>
<dbReference type="InterPro" id="IPR058533">
    <property type="entry name" value="Cation_efflux_TM"/>
</dbReference>
<evidence type="ECO:0000256" key="2">
    <source>
        <dbReference type="ARBA" id="ARBA00008873"/>
    </source>
</evidence>
<dbReference type="GO" id="GO:0008324">
    <property type="term" value="F:monoatomic cation transmembrane transporter activity"/>
    <property type="evidence" value="ECO:0007669"/>
    <property type="project" value="InterPro"/>
</dbReference>
<evidence type="ECO:0000256" key="5">
    <source>
        <dbReference type="ARBA" id="ARBA00022989"/>
    </source>
</evidence>
<gene>
    <name evidence="11" type="ORF">WHR41_03777</name>
</gene>
<feature type="transmembrane region" description="Helical" evidence="9">
    <location>
        <begin position="194"/>
        <end position="216"/>
    </location>
</feature>
<evidence type="ECO:0000256" key="9">
    <source>
        <dbReference type="SAM" id="Phobius"/>
    </source>
</evidence>
<feature type="domain" description="Cation efflux protein transmembrane" evidence="10">
    <location>
        <begin position="128"/>
        <end position="345"/>
    </location>
</feature>
<dbReference type="GeneID" id="96005221"/>
<proteinExistence type="inferred from homology"/>
<evidence type="ECO:0000256" key="8">
    <source>
        <dbReference type="SAM" id="MobiDB-lite"/>
    </source>
</evidence>
<dbReference type="GO" id="GO:0016020">
    <property type="term" value="C:membrane"/>
    <property type="evidence" value="ECO:0007669"/>
    <property type="project" value="UniProtKB-SubCell"/>
</dbReference>
<dbReference type="FunFam" id="3.30.70.1350:FF:000010">
    <property type="entry name" value="Cation efflux family protein, putative"/>
    <property type="match status" value="1"/>
</dbReference>
<evidence type="ECO:0000256" key="4">
    <source>
        <dbReference type="ARBA" id="ARBA00022692"/>
    </source>
</evidence>
<dbReference type="Gene3D" id="1.20.1510.10">
    <property type="entry name" value="Cation efflux protein transmembrane domain"/>
    <property type="match status" value="1"/>
</dbReference>
<feature type="compositionally biased region" description="Basic residues" evidence="8">
    <location>
        <begin position="96"/>
        <end position="108"/>
    </location>
</feature>
<keyword evidence="4 9" id="KW-0812">Transmembrane</keyword>
<dbReference type="GO" id="GO:0030003">
    <property type="term" value="P:intracellular monoatomic cation homeostasis"/>
    <property type="evidence" value="ECO:0007669"/>
    <property type="project" value="UniProtKB-ARBA"/>
</dbReference>
<dbReference type="NCBIfam" id="TIGR01297">
    <property type="entry name" value="CDF"/>
    <property type="match status" value="1"/>
</dbReference>
<feature type="region of interest" description="Disordered" evidence="8">
    <location>
        <begin position="94"/>
        <end position="116"/>
    </location>
</feature>
<keyword evidence="3" id="KW-0813">Transport</keyword>
<dbReference type="Pfam" id="PF01545">
    <property type="entry name" value="Cation_efflux"/>
    <property type="match status" value="1"/>
</dbReference>
<dbReference type="Proteomes" id="UP000803884">
    <property type="component" value="Unassembled WGS sequence"/>
</dbReference>
<keyword evidence="6" id="KW-0406">Ion transport</keyword>
<dbReference type="RefSeq" id="XP_069230669.1">
    <property type="nucleotide sequence ID" value="XM_069372383.1"/>
</dbReference>
<dbReference type="PANTHER" id="PTHR43840:SF15">
    <property type="entry name" value="MITOCHONDRIAL METAL TRANSPORTER 1-RELATED"/>
    <property type="match status" value="1"/>
</dbReference>
<keyword evidence="12" id="KW-1185">Reference proteome</keyword>
<dbReference type="Gene3D" id="3.30.70.1350">
    <property type="entry name" value="Cation efflux protein, cytoplasmic domain"/>
    <property type="match status" value="1"/>
</dbReference>
<protein>
    <recommendedName>
        <fullName evidence="10">Cation efflux protein transmembrane domain-containing protein</fullName>
    </recommendedName>
</protein>
<keyword evidence="5 9" id="KW-1133">Transmembrane helix</keyword>
<feature type="compositionally biased region" description="Polar residues" evidence="8">
    <location>
        <begin position="471"/>
        <end position="488"/>
    </location>
</feature>
<dbReference type="GO" id="GO:0098771">
    <property type="term" value="P:inorganic ion homeostasis"/>
    <property type="evidence" value="ECO:0007669"/>
    <property type="project" value="UniProtKB-ARBA"/>
</dbReference>
<organism evidence="11 12">
    <name type="scientific">Cladosporium halotolerans</name>
    <dbReference type="NCBI Taxonomy" id="1052096"/>
    <lineage>
        <taxon>Eukaryota</taxon>
        <taxon>Fungi</taxon>
        <taxon>Dikarya</taxon>
        <taxon>Ascomycota</taxon>
        <taxon>Pezizomycotina</taxon>
        <taxon>Dothideomycetes</taxon>
        <taxon>Dothideomycetidae</taxon>
        <taxon>Cladosporiales</taxon>
        <taxon>Cladosporiaceae</taxon>
        <taxon>Cladosporium</taxon>
    </lineage>
</organism>
<dbReference type="SUPFAM" id="SSF161111">
    <property type="entry name" value="Cation efflux protein transmembrane domain-like"/>
    <property type="match status" value="1"/>
</dbReference>
<dbReference type="EMBL" id="JAAQHG020000010">
    <property type="protein sequence ID" value="KAL1587564.1"/>
    <property type="molecule type" value="Genomic_DNA"/>
</dbReference>
<dbReference type="PANTHER" id="PTHR43840">
    <property type="entry name" value="MITOCHONDRIAL METAL TRANSPORTER 1-RELATED"/>
    <property type="match status" value="1"/>
</dbReference>
<dbReference type="GO" id="GO:0005739">
    <property type="term" value="C:mitochondrion"/>
    <property type="evidence" value="ECO:0007669"/>
    <property type="project" value="UniProtKB-ARBA"/>
</dbReference>
<evidence type="ECO:0000256" key="1">
    <source>
        <dbReference type="ARBA" id="ARBA00004141"/>
    </source>
</evidence>
<dbReference type="InterPro" id="IPR027469">
    <property type="entry name" value="Cation_efflux_TMD_sf"/>
</dbReference>
<comment type="subcellular location">
    <subcellularLocation>
        <location evidence="1">Membrane</location>
        <topology evidence="1">Multi-pass membrane protein</topology>
    </subcellularLocation>
</comment>
<keyword evidence="7 9" id="KW-0472">Membrane</keyword>
<evidence type="ECO:0000259" key="10">
    <source>
        <dbReference type="Pfam" id="PF01545"/>
    </source>
</evidence>
<evidence type="ECO:0000256" key="7">
    <source>
        <dbReference type="ARBA" id="ARBA00023136"/>
    </source>
</evidence>
<evidence type="ECO:0000313" key="12">
    <source>
        <dbReference type="Proteomes" id="UP000803884"/>
    </source>
</evidence>
<evidence type="ECO:0000313" key="11">
    <source>
        <dbReference type="EMBL" id="KAL1587564.1"/>
    </source>
</evidence>
<feature type="region of interest" description="Disordered" evidence="8">
    <location>
        <begin position="438"/>
        <end position="488"/>
    </location>
</feature>
<dbReference type="InterPro" id="IPR050291">
    <property type="entry name" value="CDF_Transporter"/>
</dbReference>
<dbReference type="FunFam" id="1.20.1510.10:FF:000013">
    <property type="entry name" value="Cation efflux family protein"/>
    <property type="match status" value="1"/>
</dbReference>
<evidence type="ECO:0000256" key="6">
    <source>
        <dbReference type="ARBA" id="ARBA00023065"/>
    </source>
</evidence>
<dbReference type="AlphaFoldDB" id="A0AB34KRC5"/>
<sequence length="488" mass="52193">MRLPTRRSFTRPGIGLCGSTALASSLHHPLVRRSSLTRQTHVLLTAAASSRHKNPPGSGLRSPLQWSLIAHQARDPTFSYTPATVSTMGESQQVRAHSHGHGHHHHHHDNTFLTSANRSDPGVKITRVGLYVNLGMAVAKGAGGYIFNSQALTADALHALTDLVSDIMTLATISYSLKPATSRFPTGYGKIESLGALAVSGLLLSGGIMIGLQAIMALSQQFFPEIAHILSHLEIFGHGHSHSHGAENFGPNINAAWLAGGSILIKEWLYRATMKIATQKRSSVLASNAYHHRVDSLTAFVALVTISASHFLTSAAWLDPVGGLAISGMIVQAGWGNTKSAMLELADVAMDEEVKENVEKAAKTALLAQSSGEAEVRGVQGIKSGQNFLVDLEVAAPSIWTVGDLEAVEAALREKVSADVKGVRRVTVRFTTDKSGREPFAQEFVKGRASDAEEEHDHDHDHDHDHGHSHTAGQSTSTQANGSATKRK</sequence>
<dbReference type="InterPro" id="IPR002524">
    <property type="entry name" value="Cation_efflux"/>
</dbReference>